<evidence type="ECO:0008006" key="3">
    <source>
        <dbReference type="Google" id="ProtNLM"/>
    </source>
</evidence>
<protein>
    <recommendedName>
        <fullName evidence="3">Fe2OG dioxygenase domain-containing protein</fullName>
    </recommendedName>
</protein>
<keyword evidence="2" id="KW-1185">Reference proteome</keyword>
<proteinExistence type="predicted"/>
<dbReference type="AlphaFoldDB" id="A0A812VPU5"/>
<dbReference type="EMBL" id="CAJNJA010029837">
    <property type="protein sequence ID" value="CAE7635066.1"/>
    <property type="molecule type" value="Genomic_DNA"/>
</dbReference>
<reference evidence="1" key="1">
    <citation type="submission" date="2021-02" db="EMBL/GenBank/DDBJ databases">
        <authorList>
            <person name="Dougan E. K."/>
            <person name="Rhodes N."/>
            <person name="Thang M."/>
            <person name="Chan C."/>
        </authorList>
    </citation>
    <scope>NUCLEOTIDE SEQUENCE</scope>
</reference>
<evidence type="ECO:0000313" key="1">
    <source>
        <dbReference type="EMBL" id="CAE7635066.1"/>
    </source>
</evidence>
<accession>A0A812VPU5</accession>
<sequence>MLPTAPPGVDPDIWQLELPSVLGTAHPDFQDPSSADETEEPLFIDRPPLSDRMTALVSYFDDSPGDRSVSSLRDVVIKSYTAGMCNMGGRSALRLHTTCHPDLVKSVCTLIRDVWPDHCFTSFTIAEGSLQKWHRDRGNAYGMNLVIPITYFRDGALYIESPDASTASWVTLAGETHRAIRVSFDEGPVAFNAQRHLHCAETSIDRRVICVAYCLRGIEHLSAAHYATLCNLGFNAPLLEPLADDDEPRNLISGAFTDFRDMRRLS</sequence>
<gene>
    <name evidence="1" type="ORF">SNEC2469_LOCUS17915</name>
</gene>
<evidence type="ECO:0000313" key="2">
    <source>
        <dbReference type="Proteomes" id="UP000601435"/>
    </source>
</evidence>
<comment type="caution">
    <text evidence="1">The sequence shown here is derived from an EMBL/GenBank/DDBJ whole genome shotgun (WGS) entry which is preliminary data.</text>
</comment>
<dbReference type="Proteomes" id="UP000601435">
    <property type="component" value="Unassembled WGS sequence"/>
</dbReference>
<name>A0A812VPU5_9DINO</name>
<organism evidence="1 2">
    <name type="scientific">Symbiodinium necroappetens</name>
    <dbReference type="NCBI Taxonomy" id="1628268"/>
    <lineage>
        <taxon>Eukaryota</taxon>
        <taxon>Sar</taxon>
        <taxon>Alveolata</taxon>
        <taxon>Dinophyceae</taxon>
        <taxon>Suessiales</taxon>
        <taxon>Symbiodiniaceae</taxon>
        <taxon>Symbiodinium</taxon>
    </lineage>
</organism>